<dbReference type="GO" id="GO:0051539">
    <property type="term" value="F:4 iron, 4 sulfur cluster binding"/>
    <property type="evidence" value="ECO:0007669"/>
    <property type="project" value="UniProtKB-KW"/>
</dbReference>
<organism evidence="7">
    <name type="scientific">marine sediment metagenome</name>
    <dbReference type="NCBI Taxonomy" id="412755"/>
    <lineage>
        <taxon>unclassified sequences</taxon>
        <taxon>metagenomes</taxon>
        <taxon>ecological metagenomes</taxon>
    </lineage>
</organism>
<evidence type="ECO:0000256" key="2">
    <source>
        <dbReference type="ARBA" id="ARBA00022485"/>
    </source>
</evidence>
<evidence type="ECO:0000256" key="3">
    <source>
        <dbReference type="ARBA" id="ARBA00022723"/>
    </source>
</evidence>
<name>X1C4Z7_9ZZZZ</name>
<feature type="non-terminal residue" evidence="7">
    <location>
        <position position="1"/>
    </location>
</feature>
<evidence type="ECO:0000259" key="6">
    <source>
        <dbReference type="Pfam" id="PF01512"/>
    </source>
</evidence>
<dbReference type="Pfam" id="PF01512">
    <property type="entry name" value="Complex1_51K"/>
    <property type="match status" value="1"/>
</dbReference>
<sequence>TVKNESEIPFYKYQQRIILSNNSKIDPESIEDYIRVGGYQALAKALEEMTPDEVLKEVKDSNLRGRGGGGFPAGIKWETTKNTPSDQKYVVVNADEGDPGAYMDRALLEGNPHSVLEGLIIGAYAIGASRGYIYVRQEYPQAVKNIKTAIEQAGKYGLLGNNILGSGFNFDVMVHRGAGAFVSGESSALMAAIEGTVGEPRLKYIRTAVSGLWEKPTNLNNVETWANVPYIIKNGADWFTGIGTRKSPGTKIFSLVGKVNNTGLVEVPMGIS</sequence>
<dbReference type="Gene3D" id="6.10.250.1450">
    <property type="match status" value="1"/>
</dbReference>
<evidence type="ECO:0000256" key="5">
    <source>
        <dbReference type="ARBA" id="ARBA00023014"/>
    </source>
</evidence>
<dbReference type="Gene3D" id="3.10.20.600">
    <property type="match status" value="1"/>
</dbReference>
<keyword evidence="3" id="KW-0479">Metal-binding</keyword>
<dbReference type="InterPro" id="IPR037225">
    <property type="entry name" value="Nuo51_FMN-bd_sf"/>
</dbReference>
<dbReference type="EMBL" id="BART01028605">
    <property type="protein sequence ID" value="GAG91448.1"/>
    <property type="molecule type" value="Genomic_DNA"/>
</dbReference>
<comment type="caution">
    <text evidence="7">The sequence shown here is derived from an EMBL/GenBank/DDBJ whole genome shotgun (WGS) entry which is preliminary data.</text>
</comment>
<dbReference type="PANTHER" id="PTHR43578">
    <property type="entry name" value="NADH-QUINONE OXIDOREDUCTASE SUBUNIT F"/>
    <property type="match status" value="1"/>
</dbReference>
<evidence type="ECO:0000256" key="1">
    <source>
        <dbReference type="ARBA" id="ARBA00007523"/>
    </source>
</evidence>
<reference evidence="7" key="1">
    <citation type="journal article" date="2014" name="Front. Microbiol.">
        <title>High frequency of phylogenetically diverse reductive dehalogenase-homologous genes in deep subseafloor sedimentary metagenomes.</title>
        <authorList>
            <person name="Kawai M."/>
            <person name="Futagami T."/>
            <person name="Toyoda A."/>
            <person name="Takaki Y."/>
            <person name="Nishi S."/>
            <person name="Hori S."/>
            <person name="Arai W."/>
            <person name="Tsubouchi T."/>
            <person name="Morono Y."/>
            <person name="Uchiyama I."/>
            <person name="Ito T."/>
            <person name="Fujiyama A."/>
            <person name="Inagaki F."/>
            <person name="Takami H."/>
        </authorList>
    </citation>
    <scope>NUCLEOTIDE SEQUENCE</scope>
    <source>
        <strain evidence="7">Expedition CK06-06</strain>
    </source>
</reference>
<keyword evidence="4" id="KW-0408">Iron</keyword>
<protein>
    <recommendedName>
        <fullName evidence="6">NADH-ubiquinone oxidoreductase 51kDa subunit FMN-binding domain-containing protein</fullName>
    </recommendedName>
</protein>
<comment type="similarity">
    <text evidence="1">Belongs to the complex I 51 kDa subunit family.</text>
</comment>
<dbReference type="SUPFAM" id="SSF142019">
    <property type="entry name" value="Nqo1 FMN-binding domain-like"/>
    <property type="match status" value="1"/>
</dbReference>
<keyword evidence="5" id="KW-0411">Iron-sulfur</keyword>
<feature type="non-terminal residue" evidence="7">
    <location>
        <position position="272"/>
    </location>
</feature>
<proteinExistence type="inferred from homology"/>
<dbReference type="GO" id="GO:0046872">
    <property type="term" value="F:metal ion binding"/>
    <property type="evidence" value="ECO:0007669"/>
    <property type="project" value="UniProtKB-KW"/>
</dbReference>
<dbReference type="PANTHER" id="PTHR43578:SF3">
    <property type="entry name" value="NADH-QUINONE OXIDOREDUCTASE SUBUNIT F"/>
    <property type="match status" value="1"/>
</dbReference>
<dbReference type="Gene3D" id="3.40.50.11540">
    <property type="entry name" value="NADH-ubiquinone oxidoreductase 51kDa subunit"/>
    <property type="match status" value="1"/>
</dbReference>
<gene>
    <name evidence="7" type="ORF">S01H4_50390</name>
</gene>
<dbReference type="AlphaFoldDB" id="X1C4Z7"/>
<feature type="domain" description="NADH-ubiquinone oxidoreductase 51kDa subunit FMN-binding" evidence="6">
    <location>
        <begin position="58"/>
        <end position="229"/>
    </location>
</feature>
<dbReference type="InterPro" id="IPR011538">
    <property type="entry name" value="Nuo51_FMN-bd"/>
</dbReference>
<dbReference type="FunFam" id="3.40.50.11540:FF:000001">
    <property type="entry name" value="NADH dehydrogenase [ubiquinone] flavoprotein 1, mitochondrial"/>
    <property type="match status" value="1"/>
</dbReference>
<keyword evidence="2" id="KW-0004">4Fe-4S</keyword>
<evidence type="ECO:0000313" key="7">
    <source>
        <dbReference type="EMBL" id="GAG91448.1"/>
    </source>
</evidence>
<evidence type="ECO:0000256" key="4">
    <source>
        <dbReference type="ARBA" id="ARBA00023004"/>
    </source>
</evidence>
<accession>X1C4Z7</accession>